<reference evidence="1 2" key="1">
    <citation type="journal article" date="2021" name="Commun. Biol.">
        <title>The genome of Shorea leprosula (Dipterocarpaceae) highlights the ecological relevance of drought in aseasonal tropical rainforests.</title>
        <authorList>
            <person name="Ng K.K.S."/>
            <person name="Kobayashi M.J."/>
            <person name="Fawcett J.A."/>
            <person name="Hatakeyama M."/>
            <person name="Paape T."/>
            <person name="Ng C.H."/>
            <person name="Ang C.C."/>
            <person name="Tnah L.H."/>
            <person name="Lee C.T."/>
            <person name="Nishiyama T."/>
            <person name="Sese J."/>
            <person name="O'Brien M.J."/>
            <person name="Copetti D."/>
            <person name="Mohd Noor M.I."/>
            <person name="Ong R.C."/>
            <person name="Putra M."/>
            <person name="Sireger I.Z."/>
            <person name="Indrioko S."/>
            <person name="Kosugi Y."/>
            <person name="Izuno A."/>
            <person name="Isagi Y."/>
            <person name="Lee S.L."/>
            <person name="Shimizu K.K."/>
        </authorList>
    </citation>
    <scope>NUCLEOTIDE SEQUENCE [LARGE SCALE GENOMIC DNA]</scope>
    <source>
        <strain evidence="1">214</strain>
    </source>
</reference>
<dbReference type="EMBL" id="BPVZ01000351">
    <property type="protein sequence ID" value="GKV50249.1"/>
    <property type="molecule type" value="Genomic_DNA"/>
</dbReference>
<evidence type="ECO:0000313" key="1">
    <source>
        <dbReference type="EMBL" id="GKV50249.1"/>
    </source>
</evidence>
<dbReference type="AlphaFoldDB" id="A0AAV5MM77"/>
<keyword evidence="2" id="KW-1185">Reference proteome</keyword>
<accession>A0AAV5MM77</accession>
<organism evidence="1 2">
    <name type="scientific">Rubroshorea leprosula</name>
    <dbReference type="NCBI Taxonomy" id="152421"/>
    <lineage>
        <taxon>Eukaryota</taxon>
        <taxon>Viridiplantae</taxon>
        <taxon>Streptophyta</taxon>
        <taxon>Embryophyta</taxon>
        <taxon>Tracheophyta</taxon>
        <taxon>Spermatophyta</taxon>
        <taxon>Magnoliopsida</taxon>
        <taxon>eudicotyledons</taxon>
        <taxon>Gunneridae</taxon>
        <taxon>Pentapetalae</taxon>
        <taxon>rosids</taxon>
        <taxon>malvids</taxon>
        <taxon>Malvales</taxon>
        <taxon>Dipterocarpaceae</taxon>
        <taxon>Rubroshorea</taxon>
    </lineage>
</organism>
<evidence type="ECO:0000313" key="2">
    <source>
        <dbReference type="Proteomes" id="UP001054252"/>
    </source>
</evidence>
<evidence type="ECO:0008006" key="3">
    <source>
        <dbReference type="Google" id="ProtNLM"/>
    </source>
</evidence>
<dbReference type="Proteomes" id="UP001054252">
    <property type="component" value="Unassembled WGS sequence"/>
</dbReference>
<gene>
    <name evidence="1" type="ORF">SLEP1_g56961</name>
</gene>
<sequence length="55" mass="6083">MLGFLVAAGKYIIDPDQAPREQVKPIAYLHMILKFKLLLNDGMQDGMVGQPGLNL</sequence>
<comment type="caution">
    <text evidence="1">The sequence shown here is derived from an EMBL/GenBank/DDBJ whole genome shotgun (WGS) entry which is preliminary data.</text>
</comment>
<protein>
    <recommendedName>
        <fullName evidence="3">Transposase</fullName>
    </recommendedName>
</protein>
<proteinExistence type="predicted"/>
<name>A0AAV5MM77_9ROSI</name>